<evidence type="ECO:0000313" key="3">
    <source>
        <dbReference type="EMBL" id="WIA15112.1"/>
    </source>
</evidence>
<dbReference type="InterPro" id="IPR006840">
    <property type="entry name" value="ChaC"/>
</dbReference>
<dbReference type="Pfam" id="PF04752">
    <property type="entry name" value="ChaC"/>
    <property type="match status" value="1"/>
</dbReference>
<protein>
    <recommendedName>
        <fullName evidence="1">glutathione-specific gamma-glutamylcyclotransferase</fullName>
        <ecNumber evidence="1">4.3.2.7</ecNumber>
    </recommendedName>
</protein>
<organism evidence="3 4">
    <name type="scientific">Tetradesmus obliquus</name>
    <name type="common">Green alga</name>
    <name type="synonym">Acutodesmus obliquus</name>
    <dbReference type="NCBI Taxonomy" id="3088"/>
    <lineage>
        <taxon>Eukaryota</taxon>
        <taxon>Viridiplantae</taxon>
        <taxon>Chlorophyta</taxon>
        <taxon>core chlorophytes</taxon>
        <taxon>Chlorophyceae</taxon>
        <taxon>CS clade</taxon>
        <taxon>Sphaeropleales</taxon>
        <taxon>Scenedesmaceae</taxon>
        <taxon>Tetradesmus</taxon>
    </lineage>
</organism>
<keyword evidence="4" id="KW-1185">Reference proteome</keyword>
<sequence>MKKSIAIFGYGSLVWRPGFEYKSKVVGFIRGYKRVFWQGSTDHRGTPEAPGRTVTLAEEEGAVTWGVAYRLAGSEEQQQQTIAYLEWREKQYDVRRLCHMYTADSPDQPVLQDVMVYIATQSPANVNWLGPAPLPAIAQQIATSRGPSGSNHEYLLQLAEAMRQINIDDPELFELEGMR</sequence>
<dbReference type="InterPro" id="IPR013024">
    <property type="entry name" value="GGCT-like"/>
</dbReference>
<dbReference type="InterPro" id="IPR036568">
    <property type="entry name" value="GGCT-like_sf"/>
</dbReference>
<evidence type="ECO:0000313" key="4">
    <source>
        <dbReference type="Proteomes" id="UP001244341"/>
    </source>
</evidence>
<reference evidence="3 4" key="1">
    <citation type="submission" date="2023-05" db="EMBL/GenBank/DDBJ databases">
        <title>A 100% complete, gapless, phased diploid assembly of the Scenedesmus obliquus UTEX 3031 genome.</title>
        <authorList>
            <person name="Biondi T.C."/>
            <person name="Hanschen E.R."/>
            <person name="Kwon T."/>
            <person name="Eng W."/>
            <person name="Kruse C.P.S."/>
            <person name="Koehler S.I."/>
            <person name="Kunde Y."/>
            <person name="Gleasner C.D."/>
            <person name="You Mak K.T."/>
            <person name="Polle J."/>
            <person name="Hovde B.T."/>
            <person name="Starkenburg S.R."/>
        </authorList>
    </citation>
    <scope>NUCLEOTIDE SEQUENCE [LARGE SCALE GENOMIC DNA]</scope>
    <source>
        <strain evidence="3 4">DOE0152z</strain>
    </source>
</reference>
<dbReference type="EC" id="4.3.2.7" evidence="1"/>
<name>A0ABY8U0Z7_TETOB</name>
<gene>
    <name evidence="3" type="ORF">OEZ85_001803</name>
</gene>
<keyword evidence="2" id="KW-0456">Lyase</keyword>
<accession>A0ABY8U0Z7</accession>
<dbReference type="PANTHER" id="PTHR12192:SF2">
    <property type="entry name" value="GLUTATHIONE-SPECIFIC GAMMA-GLUTAMYLCYCLOTRANSFERASE 2"/>
    <property type="match status" value="1"/>
</dbReference>
<evidence type="ECO:0000256" key="1">
    <source>
        <dbReference type="ARBA" id="ARBA00012344"/>
    </source>
</evidence>
<dbReference type="Gene3D" id="3.10.490.10">
    <property type="entry name" value="Gamma-glutamyl cyclotransferase-like"/>
    <property type="match status" value="1"/>
</dbReference>
<dbReference type="EMBL" id="CP126213">
    <property type="protein sequence ID" value="WIA15112.1"/>
    <property type="molecule type" value="Genomic_DNA"/>
</dbReference>
<dbReference type="CDD" id="cd06661">
    <property type="entry name" value="GGCT_like"/>
    <property type="match status" value="1"/>
</dbReference>
<dbReference type="Proteomes" id="UP001244341">
    <property type="component" value="Chromosome 6b"/>
</dbReference>
<proteinExistence type="predicted"/>
<dbReference type="PANTHER" id="PTHR12192">
    <property type="entry name" value="CATION TRANSPORT PROTEIN CHAC-RELATED"/>
    <property type="match status" value="1"/>
</dbReference>
<evidence type="ECO:0000256" key="2">
    <source>
        <dbReference type="ARBA" id="ARBA00023239"/>
    </source>
</evidence>
<dbReference type="SUPFAM" id="SSF110857">
    <property type="entry name" value="Gamma-glutamyl cyclotransferase-like"/>
    <property type="match status" value="1"/>
</dbReference>